<accession>A0ABV9RYI7</accession>
<evidence type="ECO:0000313" key="3">
    <source>
        <dbReference type="Proteomes" id="UP001595859"/>
    </source>
</evidence>
<dbReference type="EMBL" id="JBHSIS010000003">
    <property type="protein sequence ID" value="MFC4853723.1"/>
    <property type="molecule type" value="Genomic_DNA"/>
</dbReference>
<name>A0ABV9RYI7_9PSEU</name>
<feature type="transmembrane region" description="Helical" evidence="1">
    <location>
        <begin position="117"/>
        <end position="136"/>
    </location>
</feature>
<feature type="transmembrane region" description="Helical" evidence="1">
    <location>
        <begin position="92"/>
        <end position="111"/>
    </location>
</feature>
<keyword evidence="3" id="KW-1185">Reference proteome</keyword>
<evidence type="ECO:0000256" key="1">
    <source>
        <dbReference type="SAM" id="Phobius"/>
    </source>
</evidence>
<dbReference type="RefSeq" id="WP_378055656.1">
    <property type="nucleotide sequence ID" value="NZ_JBHSIS010000003.1"/>
</dbReference>
<protein>
    <submittedName>
        <fullName evidence="2">DUF1700 domain-containing protein</fullName>
    </submittedName>
</protein>
<evidence type="ECO:0000313" key="2">
    <source>
        <dbReference type="EMBL" id="MFC4853723.1"/>
    </source>
</evidence>
<sequence>MNTGTDTEVGSYLDRLRHELADLPAAEVEEIVQDVEPQVSATAGELAATQSPATLADRLGDPAEYARELRAAMGVPAEPTGSRTPEWLPRTAFWVLVVATAAAGVGGYAIGQVMTDAPRPVLVFLLVALAASWLTVGRSRSTAAEMATLPEVRLVAARLAEAERRLPVRDHLRSLWPGWLIARAALMCLGMMWLLGWFGWQGAGTVLPAVAVAALTVVVGRRTGTHRQWLWLSLPLDAWAVGVALKAAELLPLLATGDHVW</sequence>
<gene>
    <name evidence="2" type="ORF">ACFPCV_09400</name>
</gene>
<proteinExistence type="predicted"/>
<keyword evidence="1" id="KW-0472">Membrane</keyword>
<dbReference type="Pfam" id="PF22564">
    <property type="entry name" value="HAAS"/>
    <property type="match status" value="1"/>
</dbReference>
<keyword evidence="1" id="KW-1133">Transmembrane helix</keyword>
<comment type="caution">
    <text evidence="2">The sequence shown here is derived from an EMBL/GenBank/DDBJ whole genome shotgun (WGS) entry which is preliminary data.</text>
</comment>
<organism evidence="2 3">
    <name type="scientific">Actinophytocola glycyrrhizae</name>
    <dbReference type="NCBI Taxonomy" id="2044873"/>
    <lineage>
        <taxon>Bacteria</taxon>
        <taxon>Bacillati</taxon>
        <taxon>Actinomycetota</taxon>
        <taxon>Actinomycetes</taxon>
        <taxon>Pseudonocardiales</taxon>
        <taxon>Pseudonocardiaceae</taxon>
    </lineage>
</organism>
<keyword evidence="1" id="KW-0812">Transmembrane</keyword>
<dbReference type="Proteomes" id="UP001595859">
    <property type="component" value="Unassembled WGS sequence"/>
</dbReference>
<reference evidence="3" key="1">
    <citation type="journal article" date="2019" name="Int. J. Syst. Evol. Microbiol.">
        <title>The Global Catalogue of Microorganisms (GCM) 10K type strain sequencing project: providing services to taxonomists for standard genome sequencing and annotation.</title>
        <authorList>
            <consortium name="The Broad Institute Genomics Platform"/>
            <consortium name="The Broad Institute Genome Sequencing Center for Infectious Disease"/>
            <person name="Wu L."/>
            <person name="Ma J."/>
        </authorList>
    </citation>
    <scope>NUCLEOTIDE SEQUENCE [LARGE SCALE GENOMIC DNA]</scope>
    <source>
        <strain evidence="3">ZS-22-S1</strain>
    </source>
</reference>
<feature type="transmembrane region" description="Helical" evidence="1">
    <location>
        <begin position="200"/>
        <end position="220"/>
    </location>
</feature>
<feature type="transmembrane region" description="Helical" evidence="1">
    <location>
        <begin position="174"/>
        <end position="194"/>
    </location>
</feature>